<organism evidence="1 2">
    <name type="scientific">Pyronema omphalodes (strain CBS 100304)</name>
    <name type="common">Pyronema confluens</name>
    <dbReference type="NCBI Taxonomy" id="1076935"/>
    <lineage>
        <taxon>Eukaryota</taxon>
        <taxon>Fungi</taxon>
        <taxon>Dikarya</taxon>
        <taxon>Ascomycota</taxon>
        <taxon>Pezizomycotina</taxon>
        <taxon>Pezizomycetes</taxon>
        <taxon>Pezizales</taxon>
        <taxon>Pyronemataceae</taxon>
        <taxon>Pyronema</taxon>
    </lineage>
</organism>
<dbReference type="Proteomes" id="UP000018144">
    <property type="component" value="Unassembled WGS sequence"/>
</dbReference>
<reference evidence="1 2" key="1">
    <citation type="journal article" date="2013" name="PLoS Genet.">
        <title>The genome and development-dependent transcriptomes of Pyronema confluens: a window into fungal evolution.</title>
        <authorList>
            <person name="Traeger S."/>
            <person name="Altegoer F."/>
            <person name="Freitag M."/>
            <person name="Gabaldon T."/>
            <person name="Kempken F."/>
            <person name="Kumar A."/>
            <person name="Marcet-Houben M."/>
            <person name="Poggeler S."/>
            <person name="Stajich J.E."/>
            <person name="Nowrousian M."/>
        </authorList>
    </citation>
    <scope>NUCLEOTIDE SEQUENCE [LARGE SCALE GENOMIC DNA]</scope>
    <source>
        <strain evidence="2">CBS 100304</strain>
        <tissue evidence="1">Vegetative mycelium</tissue>
    </source>
</reference>
<evidence type="ECO:0000313" key="2">
    <source>
        <dbReference type="Proteomes" id="UP000018144"/>
    </source>
</evidence>
<gene>
    <name evidence="1" type="ORF">PCON_12298</name>
</gene>
<dbReference type="AlphaFoldDB" id="U4L651"/>
<evidence type="ECO:0000313" key="1">
    <source>
        <dbReference type="EMBL" id="CCX12704.1"/>
    </source>
</evidence>
<name>U4L651_PYROM</name>
<protein>
    <submittedName>
        <fullName evidence="1">Uncharacterized protein</fullName>
    </submittedName>
</protein>
<sequence>MKSAVPPWRCTKIISTRLDCCG</sequence>
<proteinExistence type="predicted"/>
<keyword evidence="2" id="KW-1185">Reference proteome</keyword>
<accession>U4L651</accession>
<dbReference type="EMBL" id="HF935723">
    <property type="protein sequence ID" value="CCX12704.1"/>
    <property type="molecule type" value="Genomic_DNA"/>
</dbReference>